<evidence type="ECO:0000256" key="6">
    <source>
        <dbReference type="ARBA" id="ARBA00022741"/>
    </source>
</evidence>
<evidence type="ECO:0000256" key="4">
    <source>
        <dbReference type="ARBA" id="ARBA00009524"/>
    </source>
</evidence>
<accession>A0ABT2ULG6</accession>
<comment type="cofactor">
    <cofactor evidence="18 19">
        <name>K(+)</name>
        <dbReference type="ChEBI" id="CHEBI:29103"/>
    </cofactor>
    <text evidence="18 19">Binds 1 potassium ion per subunit.</text>
</comment>
<dbReference type="NCBIfam" id="TIGR00197">
    <property type="entry name" value="yjeF_nterm"/>
    <property type="match status" value="1"/>
</dbReference>
<evidence type="ECO:0000256" key="17">
    <source>
        <dbReference type="HAMAP-Rule" id="MF_01965"/>
    </source>
</evidence>
<evidence type="ECO:0000256" key="16">
    <source>
        <dbReference type="ARBA" id="ARBA00049209"/>
    </source>
</evidence>
<comment type="subunit">
    <text evidence="17">Homotetramer.</text>
</comment>
<evidence type="ECO:0000256" key="15">
    <source>
        <dbReference type="ARBA" id="ARBA00048238"/>
    </source>
</evidence>
<evidence type="ECO:0000256" key="7">
    <source>
        <dbReference type="ARBA" id="ARBA00022840"/>
    </source>
</evidence>
<evidence type="ECO:0000256" key="2">
    <source>
        <dbReference type="ARBA" id="ARBA00000909"/>
    </source>
</evidence>
<comment type="similarity">
    <text evidence="17">Belongs to the NnrD/CARKD family.</text>
</comment>
<dbReference type="PANTHER" id="PTHR12592:SF0">
    <property type="entry name" value="ATP-DEPENDENT (S)-NAD(P)H-HYDRATE DEHYDRATASE"/>
    <property type="match status" value="1"/>
</dbReference>
<dbReference type="InterPro" id="IPR017953">
    <property type="entry name" value="Carbohydrate_kinase_pred_CS"/>
</dbReference>
<keyword evidence="5 18" id="KW-0479">Metal-binding</keyword>
<keyword evidence="10 17" id="KW-0520">NAD</keyword>
<comment type="cofactor">
    <cofactor evidence="17">
        <name>Mg(2+)</name>
        <dbReference type="ChEBI" id="CHEBI:18420"/>
    </cofactor>
</comment>
<comment type="catalytic activity">
    <reaction evidence="16 17 19">
        <text>(6S)-NADPHX + ADP = AMP + phosphate + NADPH + H(+)</text>
        <dbReference type="Rhea" id="RHEA:32235"/>
        <dbReference type="ChEBI" id="CHEBI:15378"/>
        <dbReference type="ChEBI" id="CHEBI:43474"/>
        <dbReference type="ChEBI" id="CHEBI:57783"/>
        <dbReference type="ChEBI" id="CHEBI:64076"/>
        <dbReference type="ChEBI" id="CHEBI:456215"/>
        <dbReference type="ChEBI" id="CHEBI:456216"/>
        <dbReference type="EC" id="4.2.1.136"/>
    </reaction>
</comment>
<keyword evidence="23" id="KW-1185">Reference proteome</keyword>
<feature type="binding site" evidence="18">
    <location>
        <begin position="58"/>
        <end position="62"/>
    </location>
    <ligand>
        <name>(6S)-NADPHX</name>
        <dbReference type="ChEBI" id="CHEBI:64076"/>
    </ligand>
</feature>
<evidence type="ECO:0000256" key="19">
    <source>
        <dbReference type="PIRNR" id="PIRNR017184"/>
    </source>
</evidence>
<feature type="binding site" evidence="17">
    <location>
        <position position="264"/>
    </location>
    <ligand>
        <name>(6S)-NADPHX</name>
        <dbReference type="ChEBI" id="CHEBI:64076"/>
    </ligand>
</feature>
<proteinExistence type="inferred from homology"/>
<dbReference type="PROSITE" id="PS51383">
    <property type="entry name" value="YJEF_C_3"/>
    <property type="match status" value="1"/>
</dbReference>
<evidence type="ECO:0000256" key="11">
    <source>
        <dbReference type="ARBA" id="ARBA00023235"/>
    </source>
</evidence>
<dbReference type="EMBL" id="JAOQIO010000094">
    <property type="protein sequence ID" value="MCU6795494.1"/>
    <property type="molecule type" value="Genomic_DNA"/>
</dbReference>
<feature type="domain" description="YjeF N-terminal" evidence="21">
    <location>
        <begin position="9"/>
        <end position="214"/>
    </location>
</feature>
<comment type="function">
    <text evidence="18">Catalyzes the epimerization of the S- and R-forms of NAD(P)HX, a damaged form of NAD(P)H that is a result of enzymatic or heat-dependent hydration. This is a prerequisite for the S-specific NAD(P)H-hydrate dehydratase to allow the repair of both epimers of NAD(P)HX.</text>
</comment>
<evidence type="ECO:0000259" key="20">
    <source>
        <dbReference type="PROSITE" id="PS51383"/>
    </source>
</evidence>
<comment type="similarity">
    <text evidence="3 19">In the N-terminal section; belongs to the NnrE/AIBP family.</text>
</comment>
<keyword evidence="9 18" id="KW-0630">Potassium</keyword>
<keyword evidence="7 17" id="KW-0067">ATP-binding</keyword>
<evidence type="ECO:0000256" key="13">
    <source>
        <dbReference type="ARBA" id="ARBA00023268"/>
    </source>
</evidence>
<comment type="catalytic activity">
    <reaction evidence="1 18 19">
        <text>(6R)-NADHX = (6S)-NADHX</text>
        <dbReference type="Rhea" id="RHEA:32215"/>
        <dbReference type="ChEBI" id="CHEBI:64074"/>
        <dbReference type="ChEBI" id="CHEBI:64075"/>
        <dbReference type="EC" id="5.1.99.6"/>
    </reaction>
</comment>
<evidence type="ECO:0000256" key="5">
    <source>
        <dbReference type="ARBA" id="ARBA00022723"/>
    </source>
</evidence>
<dbReference type="InterPro" id="IPR004443">
    <property type="entry name" value="YjeF_N_dom"/>
</dbReference>
<feature type="binding site" evidence="17">
    <location>
        <position position="455"/>
    </location>
    <ligand>
        <name>(6S)-NADPHX</name>
        <dbReference type="ChEBI" id="CHEBI:64076"/>
    </ligand>
</feature>
<evidence type="ECO:0000256" key="10">
    <source>
        <dbReference type="ARBA" id="ARBA00023027"/>
    </source>
</evidence>
<dbReference type="InterPro" id="IPR000631">
    <property type="entry name" value="CARKD"/>
</dbReference>
<dbReference type="Proteomes" id="UP001652445">
    <property type="component" value="Unassembled WGS sequence"/>
</dbReference>
<evidence type="ECO:0000313" key="22">
    <source>
        <dbReference type="EMBL" id="MCU6795494.1"/>
    </source>
</evidence>
<dbReference type="SUPFAM" id="SSF53613">
    <property type="entry name" value="Ribokinase-like"/>
    <property type="match status" value="1"/>
</dbReference>
<comment type="catalytic activity">
    <reaction evidence="2 18 19">
        <text>(6R)-NADPHX = (6S)-NADPHX</text>
        <dbReference type="Rhea" id="RHEA:32227"/>
        <dbReference type="ChEBI" id="CHEBI:64076"/>
        <dbReference type="ChEBI" id="CHEBI:64077"/>
        <dbReference type="EC" id="5.1.99.6"/>
    </reaction>
</comment>
<evidence type="ECO:0000256" key="14">
    <source>
        <dbReference type="ARBA" id="ARBA00025153"/>
    </source>
</evidence>
<feature type="binding site" evidence="18">
    <location>
        <position position="124"/>
    </location>
    <ligand>
        <name>K(+)</name>
        <dbReference type="ChEBI" id="CHEBI:29103"/>
    </ligand>
</feature>
<evidence type="ECO:0000256" key="8">
    <source>
        <dbReference type="ARBA" id="ARBA00022857"/>
    </source>
</evidence>
<keyword evidence="11 18" id="KW-0413">Isomerase</keyword>
<dbReference type="PANTHER" id="PTHR12592">
    <property type="entry name" value="ATP-DEPENDENT (S)-NAD(P)H-HYDRATE DEHYDRATASE FAMILY MEMBER"/>
    <property type="match status" value="1"/>
</dbReference>
<sequence>MYVVNSQEMRAIDQYTIEQIGIPAMVLMENAGRAVAEEVSLYAGERLQRIAVLVGKGNNGADGLVAARHLQEAGHKAEIIYATDPAGFVDEAAVQRDIVHNLRIPSSTYAELCVQWHSYDLIIDALLGTGSRGAPREVVAKLILEANESDLPIYAVDIPSGLDPNTGYVHDACIRATCTIALAFPKRGLEQEPGVEQAGRVSVRSIGIPQSAAEQLKVRTYRIEEPLLSDTLGLSSYRRRASNSNKGTFGHVLVAAGSRSMSGAGLLCSKAALRAGSGLVTWALPESLLDGMLGQIPEIMMRGMADEGRGDWGKISTQWILELAANKAAIVFGPGIGRFDNDTHWLRDIWEHTTCPLVLDADALNMLGTSIGLDALSRRSAPVILTPHPGEMARLCGKSIPEIQGDRIETARSFAWKFGVTLVLKGARTVVATPEGEIYINRTGNAGMATGGTGDVLAGIIAGLLAQGMSATQSAALGVYLHGSAGDRAASSRPYMASLIASDIIDQL</sequence>
<feature type="binding site" evidence="17">
    <location>
        <position position="388"/>
    </location>
    <ligand>
        <name>(6S)-NADPHX</name>
        <dbReference type="ChEBI" id="CHEBI:64076"/>
    </ligand>
</feature>
<dbReference type="InterPro" id="IPR036652">
    <property type="entry name" value="YjeF_N_dom_sf"/>
</dbReference>
<comment type="function">
    <text evidence="17">Catalyzes the dehydration of the S-form of NAD(P)HX at the expense of ADP, which is converted to AMP. Together with NAD(P)HX epimerase, which catalyzes the epimerization of the S- and R-forms, the enzyme allows the repair of both epimers of NAD(P)HX, a damaged form of NAD(P)H that is a result of enzymatic or heat-dependent hydration.</text>
</comment>
<feature type="binding site" evidence="17">
    <location>
        <position position="454"/>
    </location>
    <ligand>
        <name>AMP</name>
        <dbReference type="ChEBI" id="CHEBI:456215"/>
    </ligand>
</feature>
<organism evidence="22 23">
    <name type="scientific">Paenibacillus baimaensis</name>
    <dbReference type="NCBI Taxonomy" id="2982185"/>
    <lineage>
        <taxon>Bacteria</taxon>
        <taxon>Bacillati</taxon>
        <taxon>Bacillota</taxon>
        <taxon>Bacilli</taxon>
        <taxon>Bacillales</taxon>
        <taxon>Paenibacillaceae</taxon>
        <taxon>Paenibacillus</taxon>
    </lineage>
</organism>
<dbReference type="PIRSF" id="PIRSF017184">
    <property type="entry name" value="Nnr"/>
    <property type="match status" value="1"/>
</dbReference>
<reference evidence="22 23" key="1">
    <citation type="submission" date="2022-09" db="EMBL/GenBank/DDBJ databases">
        <authorList>
            <person name="Han X.L."/>
            <person name="Wang Q."/>
            <person name="Lu T."/>
        </authorList>
    </citation>
    <scope>NUCLEOTIDE SEQUENCE [LARGE SCALE GENOMIC DNA]</scope>
    <source>
        <strain evidence="22 23">WQ 127069</strain>
    </source>
</reference>
<dbReference type="Gene3D" id="3.40.1190.20">
    <property type="match status" value="1"/>
</dbReference>
<feature type="binding site" evidence="18">
    <location>
        <begin position="128"/>
        <end position="134"/>
    </location>
    <ligand>
        <name>(6S)-NADPHX</name>
        <dbReference type="ChEBI" id="CHEBI:64076"/>
    </ligand>
</feature>
<dbReference type="Gene3D" id="3.40.50.10260">
    <property type="entry name" value="YjeF N-terminal domain"/>
    <property type="match status" value="1"/>
</dbReference>
<feature type="binding site" evidence="17">
    <location>
        <begin position="425"/>
        <end position="429"/>
    </location>
    <ligand>
        <name>AMP</name>
        <dbReference type="ChEBI" id="CHEBI:456215"/>
    </ligand>
</feature>
<feature type="binding site" evidence="18">
    <location>
        <position position="59"/>
    </location>
    <ligand>
        <name>K(+)</name>
        <dbReference type="ChEBI" id="CHEBI:29103"/>
    </ligand>
</feature>
<evidence type="ECO:0000256" key="18">
    <source>
        <dbReference type="HAMAP-Rule" id="MF_01966"/>
    </source>
</evidence>
<evidence type="ECO:0000256" key="1">
    <source>
        <dbReference type="ARBA" id="ARBA00000013"/>
    </source>
</evidence>
<dbReference type="EC" id="4.2.1.136" evidence="19"/>
<evidence type="ECO:0000259" key="21">
    <source>
        <dbReference type="PROSITE" id="PS51385"/>
    </source>
</evidence>
<dbReference type="PROSITE" id="PS01050">
    <property type="entry name" value="YJEF_C_2"/>
    <property type="match status" value="1"/>
</dbReference>
<comment type="similarity">
    <text evidence="18">Belongs to the NnrE/AIBP family.</text>
</comment>
<comment type="similarity">
    <text evidence="4 19">In the C-terminal section; belongs to the NnrD/CARKD family.</text>
</comment>
<keyword evidence="12 17" id="KW-0456">Lyase</keyword>
<feature type="binding site" evidence="18">
    <location>
        <position position="157"/>
    </location>
    <ligand>
        <name>(6S)-NADPHX</name>
        <dbReference type="ChEBI" id="CHEBI:64076"/>
    </ligand>
</feature>
<evidence type="ECO:0000256" key="9">
    <source>
        <dbReference type="ARBA" id="ARBA00022958"/>
    </source>
</evidence>
<comment type="caution">
    <text evidence="22">The sequence shown here is derived from an EMBL/GenBank/DDBJ whole genome shotgun (WGS) entry which is preliminary data.</text>
</comment>
<evidence type="ECO:0000256" key="12">
    <source>
        <dbReference type="ARBA" id="ARBA00023239"/>
    </source>
</evidence>
<keyword evidence="6 17" id="KW-0547">Nucleotide-binding</keyword>
<keyword evidence="13" id="KW-0511">Multifunctional enzyme</keyword>
<comment type="caution">
    <text evidence="18">Lacks conserved residue(s) required for the propagation of feature annotation.</text>
</comment>
<feature type="domain" description="YjeF C-terminal" evidence="20">
    <location>
        <begin position="229"/>
        <end position="508"/>
    </location>
</feature>
<dbReference type="InterPro" id="IPR029056">
    <property type="entry name" value="Ribokinase-like"/>
</dbReference>
<dbReference type="HAMAP" id="MF_01965">
    <property type="entry name" value="NADHX_dehydratase"/>
    <property type="match status" value="1"/>
</dbReference>
<dbReference type="Pfam" id="PF01256">
    <property type="entry name" value="Carb_kinase"/>
    <property type="match status" value="1"/>
</dbReference>
<dbReference type="SUPFAM" id="SSF64153">
    <property type="entry name" value="YjeF N-terminal domain-like"/>
    <property type="match status" value="1"/>
</dbReference>
<feature type="binding site" evidence="17">
    <location>
        <position position="335"/>
    </location>
    <ligand>
        <name>(6S)-NADPHX</name>
        <dbReference type="ChEBI" id="CHEBI:64076"/>
    </ligand>
</feature>
<evidence type="ECO:0000256" key="3">
    <source>
        <dbReference type="ARBA" id="ARBA00006001"/>
    </source>
</evidence>
<dbReference type="RefSeq" id="WP_262686423.1">
    <property type="nucleotide sequence ID" value="NZ_JAOQIO010000094.1"/>
</dbReference>
<dbReference type="NCBIfam" id="TIGR00196">
    <property type="entry name" value="yjeF_cterm"/>
    <property type="match status" value="1"/>
</dbReference>
<dbReference type="HAMAP" id="MF_01966">
    <property type="entry name" value="NADHX_epimerase"/>
    <property type="match status" value="1"/>
</dbReference>
<dbReference type="EC" id="5.1.99.6" evidence="19"/>
<comment type="catalytic activity">
    <reaction evidence="15 17 19">
        <text>(6S)-NADHX + ADP = AMP + phosphate + NADH + H(+)</text>
        <dbReference type="Rhea" id="RHEA:32223"/>
        <dbReference type="ChEBI" id="CHEBI:15378"/>
        <dbReference type="ChEBI" id="CHEBI:43474"/>
        <dbReference type="ChEBI" id="CHEBI:57945"/>
        <dbReference type="ChEBI" id="CHEBI:64074"/>
        <dbReference type="ChEBI" id="CHEBI:456215"/>
        <dbReference type="ChEBI" id="CHEBI:456216"/>
        <dbReference type="EC" id="4.2.1.136"/>
    </reaction>
</comment>
<feature type="binding site" evidence="18">
    <location>
        <position position="160"/>
    </location>
    <ligand>
        <name>K(+)</name>
        <dbReference type="ChEBI" id="CHEBI:29103"/>
    </ligand>
</feature>
<dbReference type="PROSITE" id="PS51385">
    <property type="entry name" value="YJEF_N"/>
    <property type="match status" value="1"/>
</dbReference>
<protein>
    <recommendedName>
        <fullName evidence="19">Bifunctional NAD(P)H-hydrate repair enzyme</fullName>
    </recommendedName>
    <alternativeName>
        <fullName evidence="19">Nicotinamide nucleotide repair protein</fullName>
    </alternativeName>
    <domain>
        <recommendedName>
            <fullName evidence="19">ADP-dependent (S)-NAD(P)H-hydrate dehydratase</fullName>
            <ecNumber evidence="19">4.2.1.136</ecNumber>
        </recommendedName>
        <alternativeName>
            <fullName evidence="19">ADP-dependent NAD(P)HX dehydratase</fullName>
        </alternativeName>
    </domain>
    <domain>
        <recommendedName>
            <fullName evidence="19">NAD(P)H-hydrate epimerase</fullName>
            <ecNumber evidence="19">5.1.99.6</ecNumber>
        </recommendedName>
    </domain>
</protein>
<evidence type="ECO:0000313" key="23">
    <source>
        <dbReference type="Proteomes" id="UP001652445"/>
    </source>
</evidence>
<gene>
    <name evidence="17" type="primary">nnrD</name>
    <name evidence="18" type="synonym">nnrE</name>
    <name evidence="22" type="ORF">OB236_25605</name>
</gene>
<comment type="function">
    <text evidence="14 19">Bifunctional enzyme that catalyzes the epimerization of the S- and R-forms of NAD(P)HX and the dehydration of the S-form of NAD(P)HX at the expense of ADP, which is converted to AMP. This allows the repair of both epimers of NAD(P)HX, a damaged form of NAD(P)H that is a result of enzymatic or heat-dependent hydration.</text>
</comment>
<dbReference type="InterPro" id="IPR030677">
    <property type="entry name" value="Nnr"/>
</dbReference>
<name>A0ABT2ULG6_9BACL</name>
<dbReference type="Pfam" id="PF03853">
    <property type="entry name" value="YjeF_N"/>
    <property type="match status" value="1"/>
</dbReference>
<keyword evidence="8 17" id="KW-0521">NADP</keyword>
<dbReference type="CDD" id="cd01171">
    <property type="entry name" value="YXKO-related"/>
    <property type="match status" value="1"/>
</dbReference>